<evidence type="ECO:0000313" key="1">
    <source>
        <dbReference type="EMBL" id="MBO8430194.1"/>
    </source>
</evidence>
<dbReference type="AlphaFoldDB" id="A0A9D9DM07"/>
<dbReference type="EMBL" id="JADIND010000049">
    <property type="protein sequence ID" value="MBO8430194.1"/>
    <property type="molecule type" value="Genomic_DNA"/>
</dbReference>
<protein>
    <submittedName>
        <fullName evidence="1">Uncharacterized protein</fullName>
    </submittedName>
</protein>
<gene>
    <name evidence="1" type="ORF">IAC76_02290</name>
</gene>
<evidence type="ECO:0000313" key="2">
    <source>
        <dbReference type="Proteomes" id="UP000823632"/>
    </source>
</evidence>
<sequence length="170" mass="19288">MYNNLVIQPYTPLNPYNRNSSANFRTSCQNQAGVILPSPQRNYCLFNEDKVDFFVKQKESALPYIKEILKNSNNEAQITETLYILNRMQDSGTKGIDKMYPLLSRFNSTNSPNIQTFLAGIYRKIQVPDAFGPLVAMLIRNSLNPQPACFDANEEVGGAILSYISDRFKC</sequence>
<proteinExistence type="predicted"/>
<reference evidence="1" key="2">
    <citation type="journal article" date="2021" name="PeerJ">
        <title>Extensive microbial diversity within the chicken gut microbiome revealed by metagenomics and culture.</title>
        <authorList>
            <person name="Gilroy R."/>
            <person name="Ravi A."/>
            <person name="Getino M."/>
            <person name="Pursley I."/>
            <person name="Horton D.L."/>
            <person name="Alikhan N.F."/>
            <person name="Baker D."/>
            <person name="Gharbi K."/>
            <person name="Hall N."/>
            <person name="Watson M."/>
            <person name="Adriaenssens E.M."/>
            <person name="Foster-Nyarko E."/>
            <person name="Jarju S."/>
            <person name="Secka A."/>
            <person name="Antonio M."/>
            <person name="Oren A."/>
            <person name="Chaudhuri R.R."/>
            <person name="La Ragione R."/>
            <person name="Hildebrand F."/>
            <person name="Pallen M.J."/>
        </authorList>
    </citation>
    <scope>NUCLEOTIDE SEQUENCE</scope>
    <source>
        <strain evidence="1">10192</strain>
    </source>
</reference>
<organism evidence="1 2">
    <name type="scientific">Candidatus Scatousia excrementipullorum</name>
    <dbReference type="NCBI Taxonomy" id="2840936"/>
    <lineage>
        <taxon>Bacteria</taxon>
        <taxon>Candidatus Scatousia</taxon>
    </lineage>
</organism>
<accession>A0A9D9DM07</accession>
<name>A0A9D9DM07_9BACT</name>
<comment type="caution">
    <text evidence="1">The sequence shown here is derived from an EMBL/GenBank/DDBJ whole genome shotgun (WGS) entry which is preliminary data.</text>
</comment>
<dbReference type="Proteomes" id="UP000823632">
    <property type="component" value="Unassembled WGS sequence"/>
</dbReference>
<reference evidence="1" key="1">
    <citation type="submission" date="2020-10" db="EMBL/GenBank/DDBJ databases">
        <authorList>
            <person name="Gilroy R."/>
        </authorList>
    </citation>
    <scope>NUCLEOTIDE SEQUENCE</scope>
    <source>
        <strain evidence="1">10192</strain>
    </source>
</reference>